<gene>
    <name evidence="1" type="ORF">T07_11314</name>
    <name evidence="2" type="ORF">T07_2683</name>
</gene>
<accession>A0A0V0RP03</accession>
<proteinExistence type="predicted"/>
<dbReference type="EMBL" id="JYDL01000177">
    <property type="protein sequence ID" value="KRX13938.1"/>
    <property type="molecule type" value="Genomic_DNA"/>
</dbReference>
<name>A0A0V0RP03_9BILA</name>
<sequence>MLQTHMYHINTAITGTCIRQPFTILYRLKFICMLKARIVGNAYIGLTEKERQHVKY</sequence>
<dbReference type="AlphaFoldDB" id="A0A0V0RP03"/>
<organism evidence="2 3">
    <name type="scientific">Trichinella nelsoni</name>
    <dbReference type="NCBI Taxonomy" id="6336"/>
    <lineage>
        <taxon>Eukaryota</taxon>
        <taxon>Metazoa</taxon>
        <taxon>Ecdysozoa</taxon>
        <taxon>Nematoda</taxon>
        <taxon>Enoplea</taxon>
        <taxon>Dorylaimia</taxon>
        <taxon>Trichinellida</taxon>
        <taxon>Trichinellidae</taxon>
        <taxon>Trichinella</taxon>
    </lineage>
</organism>
<reference evidence="2 3" key="1">
    <citation type="submission" date="2015-01" db="EMBL/GenBank/DDBJ databases">
        <title>Evolution of Trichinella species and genotypes.</title>
        <authorList>
            <person name="Korhonen P.K."/>
            <person name="Edoardo P."/>
            <person name="Giuseppe L.R."/>
            <person name="Gasser R.B."/>
        </authorList>
    </citation>
    <scope>NUCLEOTIDE SEQUENCE [LARGE SCALE GENOMIC DNA]</scope>
    <source>
        <strain evidence="2">ISS37</strain>
    </source>
</reference>
<evidence type="ECO:0000313" key="2">
    <source>
        <dbReference type="EMBL" id="KRX16243.1"/>
    </source>
</evidence>
<keyword evidence="3" id="KW-1185">Reference proteome</keyword>
<evidence type="ECO:0000313" key="1">
    <source>
        <dbReference type="EMBL" id="KRX13938.1"/>
    </source>
</evidence>
<comment type="caution">
    <text evidence="2">The sequence shown here is derived from an EMBL/GenBank/DDBJ whole genome shotgun (WGS) entry which is preliminary data.</text>
</comment>
<dbReference type="Proteomes" id="UP000054630">
    <property type="component" value="Unassembled WGS sequence"/>
</dbReference>
<dbReference type="EMBL" id="JYDL01000111">
    <property type="protein sequence ID" value="KRX16243.1"/>
    <property type="molecule type" value="Genomic_DNA"/>
</dbReference>
<evidence type="ECO:0000313" key="3">
    <source>
        <dbReference type="Proteomes" id="UP000054630"/>
    </source>
</evidence>
<protein>
    <submittedName>
        <fullName evidence="2">Uncharacterized protein</fullName>
    </submittedName>
</protein>
<dbReference type="OrthoDB" id="5924698at2759"/>